<evidence type="ECO:0000313" key="2">
    <source>
        <dbReference type="Proteomes" id="UP000199021"/>
    </source>
</evidence>
<proteinExistence type="predicted"/>
<keyword evidence="2" id="KW-1185">Reference proteome</keyword>
<dbReference type="RefSeq" id="WP_090164963.1">
    <property type="nucleotide sequence ID" value="NZ_FOFB01000001.1"/>
</dbReference>
<dbReference type="OrthoDB" id="953239at2"/>
<reference evidence="2" key="1">
    <citation type="submission" date="2016-10" db="EMBL/GenBank/DDBJ databases">
        <authorList>
            <person name="Varghese N."/>
            <person name="Submissions S."/>
        </authorList>
    </citation>
    <scope>NUCLEOTIDE SEQUENCE [LARGE SCALE GENOMIC DNA]</scope>
    <source>
        <strain evidence="2">DSM 24740</strain>
    </source>
</reference>
<evidence type="ECO:0000313" key="1">
    <source>
        <dbReference type="EMBL" id="SEP61159.1"/>
    </source>
</evidence>
<organism evidence="1 2">
    <name type="scientific">Neolewinella agarilytica</name>
    <dbReference type="NCBI Taxonomy" id="478744"/>
    <lineage>
        <taxon>Bacteria</taxon>
        <taxon>Pseudomonadati</taxon>
        <taxon>Bacteroidota</taxon>
        <taxon>Saprospiria</taxon>
        <taxon>Saprospirales</taxon>
        <taxon>Lewinellaceae</taxon>
        <taxon>Neolewinella</taxon>
    </lineage>
</organism>
<accession>A0A1H8Z9K9</accession>
<protein>
    <submittedName>
        <fullName evidence="1">Uncharacterized protein</fullName>
    </submittedName>
</protein>
<name>A0A1H8Z9K9_9BACT</name>
<dbReference type="EMBL" id="FOFB01000001">
    <property type="protein sequence ID" value="SEP61159.1"/>
    <property type="molecule type" value="Genomic_DNA"/>
</dbReference>
<dbReference type="STRING" id="478744.SAMN05444359_101234"/>
<gene>
    <name evidence="1" type="ORF">SAMN05444359_101234</name>
</gene>
<dbReference type="Proteomes" id="UP000199021">
    <property type="component" value="Unassembled WGS sequence"/>
</dbReference>
<dbReference type="AlphaFoldDB" id="A0A1H8Z9K9"/>
<sequence length="134" mass="15456">MKQDILIPEVQDVLVAVVPRDGKYEEEIWDIYVINLRKDPMDNVLITSQGYGMIDGSDKSTTVLRHFHQRLDASVAVKVEPIQKELFAIQNEYWISFNDKEVMLDKKFIFKANTITPDKMEMIPVLGKVGVMIK</sequence>
<dbReference type="InParanoid" id="A0A1H8Z9K9"/>